<dbReference type="Gene3D" id="3.50.50.60">
    <property type="entry name" value="FAD/NAD(P)-binding domain"/>
    <property type="match status" value="1"/>
</dbReference>
<dbReference type="Proteomes" id="UP000197032">
    <property type="component" value="Unassembled WGS sequence"/>
</dbReference>
<accession>A0A1Z5HPJ9</accession>
<sequence>MRRRPPRLNRRIRATNPLPDGSKVLVIGGGIAGSAFTRQLFLLAEKESRDISVTLINSTNCNYCGGLVTNLALNTLRELYQLDIPDELVLKNIEECVFINRCGSTEVLVPDSLTATLRTSRFGLPGFDDSIKQRIMDGIPAQKTKLETIEPTIVRQILPPEKPGEKWRLVLSRRNPDKTFQEVAGDVVVVACGFRALNRPVLQHFQEVTGYVPPATMPASVTEVDTSKAKRNLIANKMFILDGIVPEAVCAFIPKGKNWLTLTSLNKRLSEEDLLVLFNHPEVKKYLDLPDPVKALRCHLICGASVYTGPAQNFYGDGWVVIGDLSGYGRVLKDGYFAAFYGARLAAETLIYHGASRKAFARYYHRPLKEFVMDNRVGMKLFYLNNFIGRQEWFGRLFIAASEWEREKTDYGSYLHAAIRALCTGELSYRLIGLLLIAGLMKFIVCRPGTTLKCLLRSNSEFSSRKGEKHGQSH</sequence>
<dbReference type="EMBL" id="BDGJ01000018">
    <property type="protein sequence ID" value="GAW91452.1"/>
    <property type="molecule type" value="Genomic_DNA"/>
</dbReference>
<dbReference type="InterPro" id="IPR036188">
    <property type="entry name" value="FAD/NAD-bd_sf"/>
</dbReference>
<comment type="caution">
    <text evidence="1">The sequence shown here is derived from an EMBL/GenBank/DDBJ whole genome shotgun (WGS) entry which is preliminary data.</text>
</comment>
<gene>
    <name evidence="1" type="ORF">KKC1_06140</name>
</gene>
<protein>
    <submittedName>
        <fullName evidence="1">Putative geranylgeranyl reductase</fullName>
    </submittedName>
</protein>
<organism evidence="1 2">
    <name type="scientific">Calderihabitans maritimus</name>
    <dbReference type="NCBI Taxonomy" id="1246530"/>
    <lineage>
        <taxon>Bacteria</taxon>
        <taxon>Bacillati</taxon>
        <taxon>Bacillota</taxon>
        <taxon>Clostridia</taxon>
        <taxon>Neomoorellales</taxon>
        <taxon>Calderihabitantaceae</taxon>
        <taxon>Calderihabitans</taxon>
    </lineage>
</organism>
<proteinExistence type="predicted"/>
<reference evidence="2" key="1">
    <citation type="journal article" date="2017" name="Appl. Environ. Microbiol.">
        <title>Genomic analysis of Calderihabitans maritimus KKC1, a thermophilic hydrogenogenic carboxydotrophic bacterium isolated from marine sediment.</title>
        <authorList>
            <person name="Omae K."/>
            <person name="Yoneda Y."/>
            <person name="Fukuyama Y."/>
            <person name="Yoshida T."/>
            <person name="Sako Y."/>
        </authorList>
    </citation>
    <scope>NUCLEOTIDE SEQUENCE [LARGE SCALE GENOMIC DNA]</scope>
    <source>
        <strain evidence="2">KKC1</strain>
    </source>
</reference>
<dbReference type="SUPFAM" id="SSF51905">
    <property type="entry name" value="FAD/NAD(P)-binding domain"/>
    <property type="match status" value="1"/>
</dbReference>
<evidence type="ECO:0000313" key="2">
    <source>
        <dbReference type="Proteomes" id="UP000197032"/>
    </source>
</evidence>
<evidence type="ECO:0000313" key="1">
    <source>
        <dbReference type="EMBL" id="GAW91452.1"/>
    </source>
</evidence>
<keyword evidence="2" id="KW-1185">Reference proteome</keyword>
<dbReference type="AlphaFoldDB" id="A0A1Z5HPJ9"/>
<name>A0A1Z5HPJ9_9FIRM</name>